<feature type="transmembrane region" description="Helical" evidence="10">
    <location>
        <begin position="124"/>
        <end position="144"/>
    </location>
</feature>
<feature type="transmembrane region" description="Helical" evidence="10">
    <location>
        <begin position="99"/>
        <end position="118"/>
    </location>
</feature>
<comment type="function">
    <text evidence="1">Required for nicotinamide riboside transport across the inner membrane.</text>
</comment>
<evidence type="ECO:0000313" key="12">
    <source>
        <dbReference type="Proteomes" id="UP001596958"/>
    </source>
</evidence>
<evidence type="ECO:0000313" key="11">
    <source>
        <dbReference type="EMBL" id="MFD0751182.1"/>
    </source>
</evidence>
<dbReference type="PANTHER" id="PTHR36122">
    <property type="entry name" value="NICOTINAMIDE RIBOSIDE TRANSPORTER PNUC"/>
    <property type="match status" value="1"/>
</dbReference>
<evidence type="ECO:0000256" key="9">
    <source>
        <dbReference type="ARBA" id="ARBA00023136"/>
    </source>
</evidence>
<accession>A0ABW2Z0E4</accession>
<dbReference type="PANTHER" id="PTHR36122:SF2">
    <property type="entry name" value="NICOTINAMIDE RIBOSIDE TRANSPORTER PNUC"/>
    <property type="match status" value="1"/>
</dbReference>
<evidence type="ECO:0000256" key="2">
    <source>
        <dbReference type="ARBA" id="ARBA00004651"/>
    </source>
</evidence>
<comment type="caution">
    <text evidence="11">The sequence shown here is derived from an EMBL/GenBank/DDBJ whole genome shotgun (WGS) entry which is preliminary data.</text>
</comment>
<evidence type="ECO:0000256" key="3">
    <source>
        <dbReference type="ARBA" id="ARBA00006669"/>
    </source>
</evidence>
<feature type="transmembrane region" description="Helical" evidence="10">
    <location>
        <begin position="151"/>
        <end position="168"/>
    </location>
</feature>
<keyword evidence="9 10" id="KW-0472">Membrane</keyword>
<name>A0ABW2Z0E4_9SPHI</name>
<sequence>MAIAQVFEIWWQQQTWQELTGFITGLLCVYLAAKNVIWNWPLAIISVVTYAFIFFDKHLFADAGLQLYFLAMNIYGWYHWSKKSPLENLAPVVRITNRQILLSVTGVAVVTFFLGSVLKYTTASYPYLDSFCAACSVVAQLLLARKVLENWLIWIFVNTIYVGIYIAKDLHLTAIMYAVYIPIVVLGYIEWKKELK</sequence>
<proteinExistence type="inferred from homology"/>
<keyword evidence="7 10" id="KW-0812">Transmembrane</keyword>
<comment type="similarity">
    <text evidence="3">Belongs to the nicotinamide ribonucleoside (NR) uptake permease (TC 4.B.1) family.</text>
</comment>
<feature type="transmembrane region" description="Helical" evidence="10">
    <location>
        <begin position="36"/>
        <end position="53"/>
    </location>
</feature>
<comment type="subcellular location">
    <subcellularLocation>
        <location evidence="2">Cell membrane</location>
        <topology evidence="2">Multi-pass membrane protein</topology>
    </subcellularLocation>
</comment>
<evidence type="ECO:0000256" key="5">
    <source>
        <dbReference type="ARBA" id="ARBA00022448"/>
    </source>
</evidence>
<dbReference type="RefSeq" id="WP_377101120.1">
    <property type="nucleotide sequence ID" value="NZ_JBHTHU010000018.1"/>
</dbReference>
<keyword evidence="8 10" id="KW-1133">Transmembrane helix</keyword>
<keyword evidence="5" id="KW-0813">Transport</keyword>
<evidence type="ECO:0000256" key="8">
    <source>
        <dbReference type="ARBA" id="ARBA00022989"/>
    </source>
</evidence>
<gene>
    <name evidence="11" type="primary">pnuC</name>
    <name evidence="11" type="ORF">ACFQZS_13610</name>
</gene>
<keyword evidence="6" id="KW-1003">Cell membrane</keyword>
<feature type="transmembrane region" description="Helical" evidence="10">
    <location>
        <begin position="59"/>
        <end position="78"/>
    </location>
</feature>
<dbReference type="InterPro" id="IPR006419">
    <property type="entry name" value="NMN_transpt_PnuC"/>
</dbReference>
<dbReference type="EMBL" id="JBHTHU010000018">
    <property type="protein sequence ID" value="MFD0751182.1"/>
    <property type="molecule type" value="Genomic_DNA"/>
</dbReference>
<protein>
    <recommendedName>
        <fullName evidence="4">Nicotinamide riboside transporter PnuC</fullName>
    </recommendedName>
</protein>
<dbReference type="NCBIfam" id="TIGR01528">
    <property type="entry name" value="NMN_trans_PnuC"/>
    <property type="match status" value="1"/>
</dbReference>
<reference evidence="12" key="1">
    <citation type="journal article" date="2019" name="Int. J. Syst. Evol. Microbiol.">
        <title>The Global Catalogue of Microorganisms (GCM) 10K type strain sequencing project: providing services to taxonomists for standard genome sequencing and annotation.</title>
        <authorList>
            <consortium name="The Broad Institute Genomics Platform"/>
            <consortium name="The Broad Institute Genome Sequencing Center for Infectious Disease"/>
            <person name="Wu L."/>
            <person name="Ma J."/>
        </authorList>
    </citation>
    <scope>NUCLEOTIDE SEQUENCE [LARGE SCALE GENOMIC DNA]</scope>
    <source>
        <strain evidence="12">CCUG 63418</strain>
    </source>
</reference>
<evidence type="ECO:0000256" key="7">
    <source>
        <dbReference type="ARBA" id="ARBA00022692"/>
    </source>
</evidence>
<evidence type="ECO:0000256" key="10">
    <source>
        <dbReference type="SAM" id="Phobius"/>
    </source>
</evidence>
<organism evidence="11 12">
    <name type="scientific">Mucilaginibacter calamicampi</name>
    <dbReference type="NCBI Taxonomy" id="1302352"/>
    <lineage>
        <taxon>Bacteria</taxon>
        <taxon>Pseudomonadati</taxon>
        <taxon>Bacteroidota</taxon>
        <taxon>Sphingobacteriia</taxon>
        <taxon>Sphingobacteriales</taxon>
        <taxon>Sphingobacteriaceae</taxon>
        <taxon>Mucilaginibacter</taxon>
    </lineage>
</organism>
<evidence type="ECO:0000256" key="1">
    <source>
        <dbReference type="ARBA" id="ARBA00002672"/>
    </source>
</evidence>
<feature type="transmembrane region" description="Helical" evidence="10">
    <location>
        <begin position="174"/>
        <end position="191"/>
    </location>
</feature>
<dbReference type="Pfam" id="PF04973">
    <property type="entry name" value="NMN_transporter"/>
    <property type="match status" value="1"/>
</dbReference>
<evidence type="ECO:0000256" key="6">
    <source>
        <dbReference type="ARBA" id="ARBA00022475"/>
    </source>
</evidence>
<dbReference type="Proteomes" id="UP001596958">
    <property type="component" value="Unassembled WGS sequence"/>
</dbReference>
<evidence type="ECO:0000256" key="4">
    <source>
        <dbReference type="ARBA" id="ARBA00017522"/>
    </source>
</evidence>
<keyword evidence="12" id="KW-1185">Reference proteome</keyword>